<proteinExistence type="predicted"/>
<dbReference type="Gene3D" id="3.30.450.40">
    <property type="match status" value="1"/>
</dbReference>
<sequence length="208" mass="21965">MDEETGTAAPPDRGADDAALATSLVELLSGLEVPDLLVEQHLLGRLEQVLAAAETVLGVDRIGLMLLDEHDRLQVVGASDPASSRLEHGQQQLGVGPGIDSLRTAQPVAVADLAASSRGEQPHYTPLWEWLQHRRDGSPTSPEAALVRSVLSVPVRARGRVVGTLNLARSRPGGWGERQLVACQAYADVIGVLLTLSAPLSDDSGRLA</sequence>
<organism evidence="2 3">
    <name type="scientific">Pseudonocardia cypriaca</name>
    <dbReference type="NCBI Taxonomy" id="882449"/>
    <lineage>
        <taxon>Bacteria</taxon>
        <taxon>Bacillati</taxon>
        <taxon>Actinomycetota</taxon>
        <taxon>Actinomycetes</taxon>
        <taxon>Pseudonocardiales</taxon>
        <taxon>Pseudonocardiaceae</taxon>
        <taxon>Pseudonocardia</taxon>
    </lineage>
</organism>
<accession>A0A543FXG2</accession>
<dbReference type="Pfam" id="PF01590">
    <property type="entry name" value="GAF"/>
    <property type="match status" value="1"/>
</dbReference>
<dbReference type="EMBL" id="VFPH01000002">
    <property type="protein sequence ID" value="TQM38469.1"/>
    <property type="molecule type" value="Genomic_DNA"/>
</dbReference>
<gene>
    <name evidence="2" type="ORF">FB388_5708</name>
</gene>
<dbReference type="AlphaFoldDB" id="A0A543FXG2"/>
<dbReference type="InterPro" id="IPR003018">
    <property type="entry name" value="GAF"/>
</dbReference>
<dbReference type="SMART" id="SM00065">
    <property type="entry name" value="GAF"/>
    <property type="match status" value="1"/>
</dbReference>
<dbReference type="Proteomes" id="UP000319818">
    <property type="component" value="Unassembled WGS sequence"/>
</dbReference>
<dbReference type="OrthoDB" id="3530064at2"/>
<comment type="caution">
    <text evidence="2">The sequence shown here is derived from an EMBL/GenBank/DDBJ whole genome shotgun (WGS) entry which is preliminary data.</text>
</comment>
<dbReference type="InterPro" id="IPR029016">
    <property type="entry name" value="GAF-like_dom_sf"/>
</dbReference>
<dbReference type="RefSeq" id="WP_142105140.1">
    <property type="nucleotide sequence ID" value="NZ_VFPH01000002.1"/>
</dbReference>
<evidence type="ECO:0000259" key="1">
    <source>
        <dbReference type="SMART" id="SM00065"/>
    </source>
</evidence>
<evidence type="ECO:0000313" key="2">
    <source>
        <dbReference type="EMBL" id="TQM38469.1"/>
    </source>
</evidence>
<name>A0A543FXG2_9PSEU</name>
<protein>
    <submittedName>
        <fullName evidence="2">GAF domain-containing protein</fullName>
    </submittedName>
</protein>
<keyword evidence="3" id="KW-1185">Reference proteome</keyword>
<evidence type="ECO:0000313" key="3">
    <source>
        <dbReference type="Proteomes" id="UP000319818"/>
    </source>
</evidence>
<feature type="domain" description="GAF" evidence="1">
    <location>
        <begin position="41"/>
        <end position="204"/>
    </location>
</feature>
<dbReference type="SUPFAM" id="SSF55781">
    <property type="entry name" value="GAF domain-like"/>
    <property type="match status" value="1"/>
</dbReference>
<reference evidence="2 3" key="1">
    <citation type="submission" date="2019-06" db="EMBL/GenBank/DDBJ databases">
        <title>Sequencing the genomes of 1000 actinobacteria strains.</title>
        <authorList>
            <person name="Klenk H.-P."/>
        </authorList>
    </citation>
    <scope>NUCLEOTIDE SEQUENCE [LARGE SCALE GENOMIC DNA]</scope>
    <source>
        <strain evidence="2 3">DSM 45511</strain>
    </source>
</reference>